<accession>A0ABT7AXN5</accession>
<evidence type="ECO:0000313" key="7">
    <source>
        <dbReference type="EMBL" id="MDJ1171677.1"/>
    </source>
</evidence>
<keyword evidence="1" id="KW-0489">Methyltransferase</keyword>
<evidence type="ECO:0000256" key="3">
    <source>
        <dbReference type="ARBA" id="ARBA00022691"/>
    </source>
</evidence>
<dbReference type="SMART" id="SM00028">
    <property type="entry name" value="TPR"/>
    <property type="match status" value="1"/>
</dbReference>
<dbReference type="Gene3D" id="1.25.40.10">
    <property type="entry name" value="Tetratricopeptide repeat domain"/>
    <property type="match status" value="1"/>
</dbReference>
<dbReference type="PROSITE" id="PS50123">
    <property type="entry name" value="CHER"/>
    <property type="match status" value="1"/>
</dbReference>
<feature type="repeat" description="TPR" evidence="4">
    <location>
        <begin position="344"/>
        <end position="377"/>
    </location>
</feature>
<feature type="region of interest" description="Disordered" evidence="5">
    <location>
        <begin position="285"/>
        <end position="307"/>
    </location>
</feature>
<evidence type="ECO:0000313" key="8">
    <source>
        <dbReference type="Proteomes" id="UP001235303"/>
    </source>
</evidence>
<keyword evidence="2" id="KW-0808">Transferase</keyword>
<dbReference type="PANTHER" id="PTHR24422">
    <property type="entry name" value="CHEMOTAXIS PROTEIN METHYLTRANSFERASE"/>
    <property type="match status" value="1"/>
</dbReference>
<evidence type="ECO:0000256" key="2">
    <source>
        <dbReference type="ARBA" id="ARBA00022679"/>
    </source>
</evidence>
<feature type="domain" description="CheR-type methyltransferase" evidence="6">
    <location>
        <begin position="1"/>
        <end position="264"/>
    </location>
</feature>
<gene>
    <name evidence="7" type="ORF">PMG71_19810</name>
</gene>
<dbReference type="EMBL" id="JAQOSP010000123">
    <property type="protein sequence ID" value="MDJ1171677.1"/>
    <property type="molecule type" value="Genomic_DNA"/>
</dbReference>
<sequence>MSLENIESLLSQKIGISPQIVGSGKIAKVARDRQLASGLPSLERYYQVLQQSDREWQTFIEKIVVPETWFFRDRRPFDFLSNIQDWQDFITLGSEPLRLLSVPCSTGEEAYSMAIALFEAGLSARQFTIDAIDISQRAIAKAKCGIYTKRAFRGEQSIRSDRYFQPTPEGYQTISGVQQTIKFYQGNLLDYFPPHHPQYHIIFCRNLLIYLEPTACTQVFNLLDRLLLPNGLLFIGAAEAGKIPSDRFISIRQPLTFAYRKTHSTIFPPPNEKIKPSFLPVNKNSSPLPESLNSNPKPSLSQTQQNPNLLNRDLELARQLADRGKLDEALNHCQNYLIRHNTHVEVYLLMGMLHQAKSENTEAERYFQKALYLNPHCYEALISLSLLKENRGDLIGAERLKQRVAKMSKLSP</sequence>
<dbReference type="PANTHER" id="PTHR24422:SF19">
    <property type="entry name" value="CHEMOTAXIS PROTEIN METHYLTRANSFERASE"/>
    <property type="match status" value="1"/>
</dbReference>
<evidence type="ECO:0000259" key="6">
    <source>
        <dbReference type="PROSITE" id="PS50123"/>
    </source>
</evidence>
<dbReference type="Proteomes" id="UP001235303">
    <property type="component" value="Unassembled WGS sequence"/>
</dbReference>
<dbReference type="RefSeq" id="WP_283755430.1">
    <property type="nucleotide sequence ID" value="NZ_JAQOSP010000123.1"/>
</dbReference>
<organism evidence="7 8">
    <name type="scientific">Roseofilum acuticapitatum BLCC-M154</name>
    <dbReference type="NCBI Taxonomy" id="3022444"/>
    <lineage>
        <taxon>Bacteria</taxon>
        <taxon>Bacillati</taxon>
        <taxon>Cyanobacteriota</taxon>
        <taxon>Cyanophyceae</taxon>
        <taxon>Desertifilales</taxon>
        <taxon>Desertifilaceae</taxon>
        <taxon>Roseofilum</taxon>
        <taxon>Roseofilum acuticapitatum</taxon>
    </lineage>
</organism>
<reference evidence="7 8" key="1">
    <citation type="submission" date="2023-01" db="EMBL/GenBank/DDBJ databases">
        <title>Novel diversity within Roseofilum (Cyanobacteria; Desertifilaceae) from marine benthic mats with descriptions of four novel species.</title>
        <authorList>
            <person name="Wang Y."/>
            <person name="Berthold D.E."/>
            <person name="Hu J."/>
            <person name="Lefler F.W."/>
            <person name="Laughinghouse H.D. IV."/>
        </authorList>
    </citation>
    <scope>NUCLEOTIDE SEQUENCE [LARGE SCALE GENOMIC DNA]</scope>
    <source>
        <strain evidence="7 8">BLCC-M154</strain>
    </source>
</reference>
<feature type="compositionally biased region" description="Low complexity" evidence="5">
    <location>
        <begin position="285"/>
        <end position="301"/>
    </location>
</feature>
<dbReference type="InterPro" id="IPR000780">
    <property type="entry name" value="CheR_MeTrfase"/>
</dbReference>
<protein>
    <submittedName>
        <fullName evidence="7">Chemotaxis protein CheR</fullName>
    </submittedName>
</protein>
<dbReference type="InterPro" id="IPR050903">
    <property type="entry name" value="Bact_Chemotaxis_MeTrfase"/>
</dbReference>
<keyword evidence="8" id="KW-1185">Reference proteome</keyword>
<dbReference type="SMART" id="SM00138">
    <property type="entry name" value="MeTrc"/>
    <property type="match status" value="1"/>
</dbReference>
<evidence type="ECO:0000256" key="5">
    <source>
        <dbReference type="SAM" id="MobiDB-lite"/>
    </source>
</evidence>
<proteinExistence type="predicted"/>
<dbReference type="SUPFAM" id="SSF53335">
    <property type="entry name" value="S-adenosyl-L-methionine-dependent methyltransferases"/>
    <property type="match status" value="1"/>
</dbReference>
<dbReference type="SUPFAM" id="SSF48452">
    <property type="entry name" value="TPR-like"/>
    <property type="match status" value="1"/>
</dbReference>
<evidence type="ECO:0000256" key="1">
    <source>
        <dbReference type="ARBA" id="ARBA00022603"/>
    </source>
</evidence>
<comment type="caution">
    <text evidence="7">The sequence shown here is derived from an EMBL/GenBank/DDBJ whole genome shotgun (WGS) entry which is preliminary data.</text>
</comment>
<dbReference type="Pfam" id="PF01739">
    <property type="entry name" value="CheR"/>
    <property type="match status" value="1"/>
</dbReference>
<name>A0ABT7AXN5_9CYAN</name>
<dbReference type="InterPro" id="IPR019734">
    <property type="entry name" value="TPR_rpt"/>
</dbReference>
<dbReference type="InterPro" id="IPR029063">
    <property type="entry name" value="SAM-dependent_MTases_sf"/>
</dbReference>
<dbReference type="PRINTS" id="PR00996">
    <property type="entry name" value="CHERMTFRASE"/>
</dbReference>
<dbReference type="InterPro" id="IPR022642">
    <property type="entry name" value="CheR_C"/>
</dbReference>
<dbReference type="Gene3D" id="3.40.50.150">
    <property type="entry name" value="Vaccinia Virus protein VP39"/>
    <property type="match status" value="1"/>
</dbReference>
<dbReference type="PROSITE" id="PS50005">
    <property type="entry name" value="TPR"/>
    <property type="match status" value="1"/>
</dbReference>
<evidence type="ECO:0000256" key="4">
    <source>
        <dbReference type="PROSITE-ProRule" id="PRU00339"/>
    </source>
</evidence>
<keyword evidence="4" id="KW-0802">TPR repeat</keyword>
<dbReference type="InterPro" id="IPR011990">
    <property type="entry name" value="TPR-like_helical_dom_sf"/>
</dbReference>
<keyword evidence="3" id="KW-0949">S-adenosyl-L-methionine</keyword>